<dbReference type="AlphaFoldDB" id="A0A9P8UYY2"/>
<evidence type="ECO:0000313" key="3">
    <source>
        <dbReference type="Proteomes" id="UP000758603"/>
    </source>
</evidence>
<organism evidence="2 3">
    <name type="scientific">Truncatella angustata</name>
    <dbReference type="NCBI Taxonomy" id="152316"/>
    <lineage>
        <taxon>Eukaryota</taxon>
        <taxon>Fungi</taxon>
        <taxon>Dikarya</taxon>
        <taxon>Ascomycota</taxon>
        <taxon>Pezizomycotina</taxon>
        <taxon>Sordariomycetes</taxon>
        <taxon>Xylariomycetidae</taxon>
        <taxon>Amphisphaeriales</taxon>
        <taxon>Sporocadaceae</taxon>
        <taxon>Truncatella</taxon>
    </lineage>
</organism>
<comment type="caution">
    <text evidence="2">The sequence shown here is derived from an EMBL/GenBank/DDBJ whole genome shotgun (WGS) entry which is preliminary data.</text>
</comment>
<dbReference type="OrthoDB" id="20872at2759"/>
<evidence type="ECO:0000313" key="2">
    <source>
        <dbReference type="EMBL" id="KAH6660690.1"/>
    </source>
</evidence>
<dbReference type="PANTHER" id="PTHR10622:SF10">
    <property type="entry name" value="HET DOMAIN-CONTAINING PROTEIN"/>
    <property type="match status" value="1"/>
</dbReference>
<keyword evidence="3" id="KW-1185">Reference proteome</keyword>
<reference evidence="2" key="1">
    <citation type="journal article" date="2021" name="Nat. Commun.">
        <title>Genetic determinants of endophytism in the Arabidopsis root mycobiome.</title>
        <authorList>
            <person name="Mesny F."/>
            <person name="Miyauchi S."/>
            <person name="Thiergart T."/>
            <person name="Pickel B."/>
            <person name="Atanasova L."/>
            <person name="Karlsson M."/>
            <person name="Huettel B."/>
            <person name="Barry K.W."/>
            <person name="Haridas S."/>
            <person name="Chen C."/>
            <person name="Bauer D."/>
            <person name="Andreopoulos W."/>
            <person name="Pangilinan J."/>
            <person name="LaButti K."/>
            <person name="Riley R."/>
            <person name="Lipzen A."/>
            <person name="Clum A."/>
            <person name="Drula E."/>
            <person name="Henrissat B."/>
            <person name="Kohler A."/>
            <person name="Grigoriev I.V."/>
            <person name="Martin F.M."/>
            <person name="Hacquard S."/>
        </authorList>
    </citation>
    <scope>NUCLEOTIDE SEQUENCE</scope>
    <source>
        <strain evidence="2">MPI-SDFR-AT-0073</strain>
    </source>
</reference>
<name>A0A9P8UYY2_9PEZI</name>
<dbReference type="Proteomes" id="UP000758603">
    <property type="component" value="Unassembled WGS sequence"/>
</dbReference>
<dbReference type="Pfam" id="PF06985">
    <property type="entry name" value="HET"/>
    <property type="match status" value="1"/>
</dbReference>
<feature type="domain" description="Heterokaryon incompatibility" evidence="1">
    <location>
        <begin position="25"/>
        <end position="110"/>
    </location>
</feature>
<dbReference type="RefSeq" id="XP_045964821.1">
    <property type="nucleotide sequence ID" value="XM_046105489.1"/>
</dbReference>
<accession>A0A9P8UYY2</accession>
<proteinExistence type="predicted"/>
<sequence>MRLLETSTLKVIDSFSIGESVAYQYAILSHTWDGDELTLQEMEGPHKKIKEKRGYLKVAGACALALENGFKYIWIDTCCIDKTNSVELSEAINSMWQWYKESAVCYVYLVDIPDHLSARNLDRRGDMKFQTSRWFTRGWTLQELLAPRFVEFYASDWSEIGTKYSLATRLHKITRISKDALDGKELSSFSVAERMSWAARRKTTRPEDMAYCLLGIFEVNLPLIYGEGRGSFYRLQEEIMKRYEDYTILLPGFCDGSHIPTLDEELLEETMDLDMASQPRETTEGFKILEYSSGPWNTHTGPRKPLIASDIHSFRTPIPWFNQPRPGATYSGIYTDNDRGPWRNQTSPRFTARGLHISTGLQKCSGTPSFYLLYCRCKMNDNLICLFLKRDERKDLILRHIEHDSRFVLVPSKYRNRFQYNDVYLDTTFRDDTNALSRSTIGGYGAMLTIDLSKVTQRGLTVATSHAVYVGTSFGLQARWTPWKTWRYSVPRLVINYQENSIGPTLVWCSIPKVRSDVIVLFEQRSCEIFQGTLNGSSSPLAELSDASKFPLPENLLQFFGISNFGLGESICDRASTLIKDLLVTAAIKRRGPGAGLLVSFETVVGRQDAMF</sequence>
<gene>
    <name evidence="2" type="ORF">BKA67DRAFT_62179</name>
</gene>
<dbReference type="GeneID" id="70134380"/>
<dbReference type="PANTHER" id="PTHR10622">
    <property type="entry name" value="HET DOMAIN-CONTAINING PROTEIN"/>
    <property type="match status" value="1"/>
</dbReference>
<dbReference type="EMBL" id="JAGPXC010000001">
    <property type="protein sequence ID" value="KAH6660690.1"/>
    <property type="molecule type" value="Genomic_DNA"/>
</dbReference>
<dbReference type="InterPro" id="IPR010730">
    <property type="entry name" value="HET"/>
</dbReference>
<protein>
    <submittedName>
        <fullName evidence="2">Heterokaryon incompatibility protein-domain-containing protein</fullName>
    </submittedName>
</protein>
<evidence type="ECO:0000259" key="1">
    <source>
        <dbReference type="Pfam" id="PF06985"/>
    </source>
</evidence>